<feature type="domain" description="Quinate/shikimate 5-dehydrogenase/glutamyl-tRNA reductase" evidence="16">
    <location>
        <begin position="182"/>
        <end position="316"/>
    </location>
</feature>
<dbReference type="Gene3D" id="3.30.460.30">
    <property type="entry name" value="Glutamyl-tRNA reductase, N-terminal domain"/>
    <property type="match status" value="1"/>
</dbReference>
<comment type="caution">
    <text evidence="18">The sequence shown here is derived from an EMBL/GenBank/DDBJ whole genome shotgun (WGS) entry which is preliminary data.</text>
</comment>
<dbReference type="InterPro" id="IPR000343">
    <property type="entry name" value="4pyrrol_synth_GluRdtase"/>
</dbReference>
<comment type="function">
    <text evidence="9">Catalyzes the NADPH-dependent reduction of glutamyl-tRNA(Glu) to glutamate 1-semialdehyde (GSA).</text>
</comment>
<dbReference type="Pfam" id="PF05201">
    <property type="entry name" value="GlutR_N"/>
    <property type="match status" value="1"/>
</dbReference>
<comment type="subunit">
    <text evidence="9">Homodimer.</text>
</comment>
<proteinExistence type="inferred from homology"/>
<feature type="domain" description="Tetrapyrrole biosynthesis glutamyl-tRNA reductase dimerisation" evidence="15">
    <location>
        <begin position="330"/>
        <end position="427"/>
    </location>
</feature>
<evidence type="ECO:0000256" key="10">
    <source>
        <dbReference type="PIRSR" id="PIRSR000445-1"/>
    </source>
</evidence>
<dbReference type="InterPro" id="IPR036343">
    <property type="entry name" value="GluRdtase_N_sf"/>
</dbReference>
<evidence type="ECO:0000259" key="15">
    <source>
        <dbReference type="Pfam" id="PF00745"/>
    </source>
</evidence>
<feature type="domain" description="Glutamyl-tRNA reductase N-terminal" evidence="17">
    <location>
        <begin position="6"/>
        <end position="166"/>
    </location>
</feature>
<dbReference type="SUPFAM" id="SSF69742">
    <property type="entry name" value="Glutamyl tRNA-reductase catalytic, N-terminal domain"/>
    <property type="match status" value="1"/>
</dbReference>
<evidence type="ECO:0000256" key="1">
    <source>
        <dbReference type="ARBA" id="ARBA00005059"/>
    </source>
</evidence>
<evidence type="ECO:0000256" key="7">
    <source>
        <dbReference type="ARBA" id="ARBA00047464"/>
    </source>
</evidence>
<dbReference type="HAMAP" id="MF_00087">
    <property type="entry name" value="Glu_tRNA_reductase"/>
    <property type="match status" value="1"/>
</dbReference>
<name>A0A2A5WT38_9GAMM</name>
<evidence type="ECO:0000256" key="9">
    <source>
        <dbReference type="HAMAP-Rule" id="MF_00087"/>
    </source>
</evidence>
<evidence type="ECO:0000259" key="17">
    <source>
        <dbReference type="Pfam" id="PF05201"/>
    </source>
</evidence>
<dbReference type="Pfam" id="PF01488">
    <property type="entry name" value="Shikimate_DH"/>
    <property type="match status" value="1"/>
</dbReference>
<evidence type="ECO:0000256" key="8">
    <source>
        <dbReference type="ARBA" id="ARBA00068659"/>
    </source>
</evidence>
<evidence type="ECO:0000256" key="4">
    <source>
        <dbReference type="ARBA" id="ARBA00022857"/>
    </source>
</evidence>
<feature type="binding site" evidence="9 12">
    <location>
        <begin position="199"/>
        <end position="204"/>
    </location>
    <ligand>
        <name>NADP(+)</name>
        <dbReference type="ChEBI" id="CHEBI:58349"/>
    </ligand>
</feature>
<sequence>MGLFVIGINHTTAPVKLREQVAFSAETLVPALSSLQRLDELSSAMILSTCNRTEIYALAALSETQTSTEGSTNVARDAVVTWLAEHHDSAVSDLTPSLYWHEDQDAVHHLIRVSAGLDSMVLGEAQIFGQVKDAFAAAQEARTLDRELLQIQQSVYRVVKKVRSDTGVGQSSLSVASIAVSLAARLFADLSTCQVMLIGAGETIELVSQHLTATGMKSPIIANRTLANARRLADELGGNAITLPEIPQFLSQCDIVVSSTGSELPILGKGTVESALRERRRRPIFMVDLAVPRDIEAEVDSLRDIYLYSIDDLEQIVAENLHLREGAAEEAEGIIDAAVIDILKSLQERDASETVVRFRKHHNDIKTRELEKAIARLQKGDDPEAVLTTLANQLMNKMIHSPSVAMKRATSEGRRELLQIIHQLYELDD</sequence>
<feature type="binding site" evidence="9 11">
    <location>
        <begin position="124"/>
        <end position="126"/>
    </location>
    <ligand>
        <name>substrate</name>
    </ligand>
</feature>
<dbReference type="SUPFAM" id="SSF51735">
    <property type="entry name" value="NAD(P)-binding Rossmann-fold domains"/>
    <property type="match status" value="1"/>
</dbReference>
<dbReference type="Gene3D" id="3.40.50.720">
    <property type="entry name" value="NAD(P)-binding Rossmann-like Domain"/>
    <property type="match status" value="1"/>
</dbReference>
<dbReference type="FunFam" id="3.30.460.30:FF:000001">
    <property type="entry name" value="Glutamyl-tRNA reductase"/>
    <property type="match status" value="1"/>
</dbReference>
<accession>A0A2A5WT38</accession>
<dbReference type="PANTHER" id="PTHR43013:SF1">
    <property type="entry name" value="GLUTAMYL-TRNA REDUCTASE"/>
    <property type="match status" value="1"/>
</dbReference>
<feature type="active site" description="Nucleophile" evidence="9 10">
    <location>
        <position position="50"/>
    </location>
</feature>
<comment type="catalytic activity">
    <reaction evidence="7 9 14">
        <text>(S)-4-amino-5-oxopentanoate + tRNA(Glu) + NADP(+) = L-glutamyl-tRNA(Glu) + NADPH + H(+)</text>
        <dbReference type="Rhea" id="RHEA:12344"/>
        <dbReference type="Rhea" id="RHEA-COMP:9663"/>
        <dbReference type="Rhea" id="RHEA-COMP:9680"/>
        <dbReference type="ChEBI" id="CHEBI:15378"/>
        <dbReference type="ChEBI" id="CHEBI:57501"/>
        <dbReference type="ChEBI" id="CHEBI:57783"/>
        <dbReference type="ChEBI" id="CHEBI:58349"/>
        <dbReference type="ChEBI" id="CHEBI:78442"/>
        <dbReference type="ChEBI" id="CHEBI:78520"/>
        <dbReference type="EC" id="1.2.1.70"/>
    </reaction>
</comment>
<feature type="binding site" evidence="9 11">
    <location>
        <position position="130"/>
    </location>
    <ligand>
        <name>substrate</name>
    </ligand>
</feature>
<dbReference type="NCBIfam" id="TIGR01035">
    <property type="entry name" value="hemA"/>
    <property type="match status" value="1"/>
</dbReference>
<evidence type="ECO:0000313" key="19">
    <source>
        <dbReference type="Proteomes" id="UP000219327"/>
    </source>
</evidence>
<dbReference type="EC" id="1.2.1.70" evidence="3 9"/>
<evidence type="ECO:0000256" key="11">
    <source>
        <dbReference type="PIRSR" id="PIRSR000445-2"/>
    </source>
</evidence>
<dbReference type="InterPro" id="IPR036453">
    <property type="entry name" value="GluRdtase_dimer_dom_sf"/>
</dbReference>
<protein>
    <recommendedName>
        <fullName evidence="8 9">Glutamyl-tRNA reductase</fullName>
        <shortName evidence="9">GluTR</shortName>
        <ecNumber evidence="3 9">1.2.1.70</ecNumber>
    </recommendedName>
</protein>
<evidence type="ECO:0000256" key="2">
    <source>
        <dbReference type="ARBA" id="ARBA00005916"/>
    </source>
</evidence>
<dbReference type="Pfam" id="PF00745">
    <property type="entry name" value="GlutR_dimer"/>
    <property type="match status" value="1"/>
</dbReference>
<dbReference type="InterPro" id="IPR015896">
    <property type="entry name" value="4pyrrol_synth_GluRdtase_dimer"/>
</dbReference>
<dbReference type="PANTHER" id="PTHR43013">
    <property type="entry name" value="GLUTAMYL-TRNA REDUCTASE"/>
    <property type="match status" value="1"/>
</dbReference>
<organism evidence="18 19">
    <name type="scientific">OM182 bacterium MED-G24</name>
    <dbReference type="NCBI Taxonomy" id="1986255"/>
    <lineage>
        <taxon>Bacteria</taxon>
        <taxon>Pseudomonadati</taxon>
        <taxon>Pseudomonadota</taxon>
        <taxon>Gammaproteobacteria</taxon>
        <taxon>OMG group</taxon>
        <taxon>OM182 clade</taxon>
    </lineage>
</organism>
<reference evidence="18 19" key="1">
    <citation type="submission" date="2017-08" db="EMBL/GenBank/DDBJ databases">
        <title>Fine stratification of microbial communities through a metagenomic profile of the photic zone.</title>
        <authorList>
            <person name="Haro-Moreno J.M."/>
            <person name="Lopez-Perez M."/>
            <person name="De La Torre J."/>
            <person name="Picazo A."/>
            <person name="Camacho A."/>
            <person name="Rodriguez-Valera F."/>
        </authorList>
    </citation>
    <scope>NUCLEOTIDE SEQUENCE [LARGE SCALE GENOMIC DNA]</scope>
    <source>
        <strain evidence="18">MED-G24</strain>
    </source>
</reference>
<dbReference type="FunFam" id="3.40.50.720:FF:000031">
    <property type="entry name" value="Glutamyl-tRNA reductase"/>
    <property type="match status" value="1"/>
</dbReference>
<feature type="site" description="Important for activity" evidence="9 13">
    <location>
        <position position="109"/>
    </location>
</feature>
<evidence type="ECO:0000256" key="12">
    <source>
        <dbReference type="PIRSR" id="PIRSR000445-3"/>
    </source>
</evidence>
<evidence type="ECO:0000256" key="6">
    <source>
        <dbReference type="ARBA" id="ARBA00023244"/>
    </source>
</evidence>
<dbReference type="Gene3D" id="1.10.1200.70">
    <property type="entry name" value="Glutamyl tRNA-reductase dimerization domain"/>
    <property type="match status" value="1"/>
</dbReference>
<feature type="binding site" evidence="9 11">
    <location>
        <position position="119"/>
    </location>
    <ligand>
        <name>substrate</name>
    </ligand>
</feature>
<keyword evidence="4 9" id="KW-0521">NADP</keyword>
<dbReference type="PIRSF" id="PIRSF000445">
    <property type="entry name" value="4pyrrol_synth_GluRdtase"/>
    <property type="match status" value="1"/>
</dbReference>
<evidence type="ECO:0000256" key="13">
    <source>
        <dbReference type="PIRSR" id="PIRSR000445-4"/>
    </source>
</evidence>
<evidence type="ECO:0000256" key="14">
    <source>
        <dbReference type="RuleBase" id="RU000584"/>
    </source>
</evidence>
<evidence type="ECO:0000256" key="3">
    <source>
        <dbReference type="ARBA" id="ARBA00012970"/>
    </source>
</evidence>
<dbReference type="InterPro" id="IPR015895">
    <property type="entry name" value="4pyrrol_synth_GluRdtase_N"/>
</dbReference>
<dbReference type="Proteomes" id="UP000219327">
    <property type="component" value="Unassembled WGS sequence"/>
</dbReference>
<evidence type="ECO:0000256" key="5">
    <source>
        <dbReference type="ARBA" id="ARBA00023002"/>
    </source>
</evidence>
<dbReference type="SUPFAM" id="SSF69075">
    <property type="entry name" value="Glutamyl tRNA-reductase dimerization domain"/>
    <property type="match status" value="1"/>
</dbReference>
<dbReference type="EMBL" id="NTKD01000024">
    <property type="protein sequence ID" value="PDH39438.1"/>
    <property type="molecule type" value="Genomic_DNA"/>
</dbReference>
<gene>
    <name evidence="9" type="primary">hemA</name>
    <name evidence="18" type="ORF">CNE99_05605</name>
</gene>
<comment type="miscellaneous">
    <text evidence="9">During catalysis, the active site Cys acts as a nucleophile attacking the alpha-carbonyl group of tRNA-bound glutamate with the formation of a thioester intermediate between enzyme and glutamate, and the concomitant release of tRNA(Glu). The thioester intermediate is finally reduced by direct hydride transfer from NADPH, to form the product GSA.</text>
</comment>
<keyword evidence="6 9" id="KW-0627">Porphyrin biosynthesis</keyword>
<dbReference type="AlphaFoldDB" id="A0A2A5WT38"/>
<evidence type="ECO:0000313" key="18">
    <source>
        <dbReference type="EMBL" id="PDH39438.1"/>
    </source>
</evidence>
<feature type="binding site" evidence="9 11">
    <location>
        <begin position="49"/>
        <end position="52"/>
    </location>
    <ligand>
        <name>substrate</name>
    </ligand>
</feature>
<dbReference type="InterPro" id="IPR006151">
    <property type="entry name" value="Shikm_DH/Glu-tRNA_Rdtase"/>
</dbReference>
<dbReference type="InterPro" id="IPR036291">
    <property type="entry name" value="NAD(P)-bd_dom_sf"/>
</dbReference>
<comment type="similarity">
    <text evidence="2 9 14">Belongs to the glutamyl-tRNA reductase family.</text>
</comment>
<dbReference type="GO" id="GO:0019353">
    <property type="term" value="P:protoporphyrinogen IX biosynthetic process from glutamate"/>
    <property type="evidence" value="ECO:0007669"/>
    <property type="project" value="TreeGrafter"/>
</dbReference>
<dbReference type="CDD" id="cd05213">
    <property type="entry name" value="NAD_bind_Glutamyl_tRNA_reduct"/>
    <property type="match status" value="1"/>
</dbReference>
<comment type="pathway">
    <text evidence="1 9 14">Porphyrin-containing compound metabolism; protoporphyrin-IX biosynthesis; 5-aminolevulinate from L-glutamyl-tRNA(Glu): step 1/2.</text>
</comment>
<dbReference type="GO" id="GO:0008883">
    <property type="term" value="F:glutamyl-tRNA reductase activity"/>
    <property type="evidence" value="ECO:0007669"/>
    <property type="project" value="UniProtKB-UniRule"/>
</dbReference>
<evidence type="ECO:0000259" key="16">
    <source>
        <dbReference type="Pfam" id="PF01488"/>
    </source>
</evidence>
<dbReference type="UniPathway" id="UPA00251">
    <property type="reaction ID" value="UER00316"/>
</dbReference>
<dbReference type="GO" id="GO:0050661">
    <property type="term" value="F:NADP binding"/>
    <property type="evidence" value="ECO:0007669"/>
    <property type="project" value="InterPro"/>
</dbReference>
<keyword evidence="5 9" id="KW-0560">Oxidoreductase</keyword>
<comment type="domain">
    <text evidence="9">Possesses an unusual extended V-shaped dimeric structure with each monomer consisting of three distinct domains arranged along a curved 'spinal' alpha-helix. The N-terminal catalytic domain specifically recognizes the glutamate moiety of the substrate. The second domain is the NADPH-binding domain, and the third C-terminal domain is responsible for dimerization.</text>
</comment>